<dbReference type="InterPro" id="IPR013926">
    <property type="entry name" value="CGI121/TPRKB"/>
</dbReference>
<dbReference type="GO" id="GO:0005634">
    <property type="term" value="C:nucleus"/>
    <property type="evidence" value="ECO:0007669"/>
    <property type="project" value="UniProtKB-SubCell"/>
</dbReference>
<organism evidence="6 7">
    <name type="scientific">Bemisia tabaci</name>
    <name type="common">Sweetpotato whitefly</name>
    <name type="synonym">Aleurodes tabaci</name>
    <dbReference type="NCBI Taxonomy" id="7038"/>
    <lineage>
        <taxon>Eukaryota</taxon>
        <taxon>Metazoa</taxon>
        <taxon>Ecdysozoa</taxon>
        <taxon>Arthropoda</taxon>
        <taxon>Hexapoda</taxon>
        <taxon>Insecta</taxon>
        <taxon>Pterygota</taxon>
        <taxon>Neoptera</taxon>
        <taxon>Paraneoptera</taxon>
        <taxon>Hemiptera</taxon>
        <taxon>Sternorrhyncha</taxon>
        <taxon>Aleyrodoidea</taxon>
        <taxon>Aleyrodidae</taxon>
        <taxon>Aleyrodinae</taxon>
        <taxon>Bemisia</taxon>
    </lineage>
</organism>
<evidence type="ECO:0000313" key="7">
    <source>
        <dbReference type="Proteomes" id="UP001152759"/>
    </source>
</evidence>
<dbReference type="GO" id="GO:0005829">
    <property type="term" value="C:cytosol"/>
    <property type="evidence" value="ECO:0007669"/>
    <property type="project" value="TreeGrafter"/>
</dbReference>
<dbReference type="GO" id="GO:0000408">
    <property type="term" value="C:EKC/KEOPS complex"/>
    <property type="evidence" value="ECO:0007669"/>
    <property type="project" value="TreeGrafter"/>
</dbReference>
<reference evidence="6" key="1">
    <citation type="submission" date="2021-12" db="EMBL/GenBank/DDBJ databases">
        <authorList>
            <person name="King R."/>
        </authorList>
    </citation>
    <scope>NUCLEOTIDE SEQUENCE</scope>
</reference>
<sequence length="172" mass="19197">MYSFEQKLEFGVALHLRLFSNVKNTRELRSGVMSGQLLCALIKPKLLVDPFQLVIAANKAVVRQNVSSLVTKSIYTEILFNLSPSKNITQGLTKFGVGDDDTDIFVLVIPNSDEELQEVLRQVDGDMRPIEDAKEMLSINEVIKTYSIHNDELAISNLLDSVVTRIAAKDCL</sequence>
<evidence type="ECO:0000313" key="6">
    <source>
        <dbReference type="EMBL" id="CAH0389081.1"/>
    </source>
</evidence>
<dbReference type="PANTHER" id="PTHR15840">
    <property type="entry name" value="CGI-121 FAMILY MEMBER"/>
    <property type="match status" value="1"/>
</dbReference>
<keyword evidence="3" id="KW-0819">tRNA processing</keyword>
<dbReference type="KEGG" id="btab:109037980"/>
<dbReference type="Gene3D" id="3.30.2380.10">
    <property type="entry name" value="CGI121/TPRKB"/>
    <property type="match status" value="1"/>
</dbReference>
<dbReference type="AlphaFoldDB" id="A0A9P0ABM3"/>
<dbReference type="SUPFAM" id="SSF143870">
    <property type="entry name" value="PF0523-like"/>
    <property type="match status" value="1"/>
</dbReference>
<evidence type="ECO:0000256" key="5">
    <source>
        <dbReference type="RuleBase" id="RU004398"/>
    </source>
</evidence>
<keyword evidence="7" id="KW-1185">Reference proteome</keyword>
<evidence type="ECO:0000256" key="1">
    <source>
        <dbReference type="ARBA" id="ARBA00004123"/>
    </source>
</evidence>
<keyword evidence="4 5" id="KW-0539">Nucleus</keyword>
<protein>
    <submittedName>
        <fullName evidence="6">Uncharacterized protein</fullName>
    </submittedName>
</protein>
<dbReference type="InterPro" id="IPR036504">
    <property type="entry name" value="CGI121/TPRKB_sf"/>
</dbReference>
<dbReference type="PANTHER" id="PTHR15840:SF10">
    <property type="entry name" value="EKC_KEOPS COMPLEX SUBUNIT TPRKB"/>
    <property type="match status" value="1"/>
</dbReference>
<comment type="similarity">
    <text evidence="2 5">Belongs to the CGI121/TPRKB family.</text>
</comment>
<dbReference type="Pfam" id="PF08617">
    <property type="entry name" value="CGI-121"/>
    <property type="match status" value="1"/>
</dbReference>
<evidence type="ECO:0000256" key="3">
    <source>
        <dbReference type="ARBA" id="ARBA00022694"/>
    </source>
</evidence>
<dbReference type="Proteomes" id="UP001152759">
    <property type="component" value="Chromosome 4"/>
</dbReference>
<name>A0A9P0ABM3_BEMTA</name>
<dbReference type="GO" id="GO:0002949">
    <property type="term" value="P:tRNA threonylcarbamoyladenosine modification"/>
    <property type="evidence" value="ECO:0007669"/>
    <property type="project" value="TreeGrafter"/>
</dbReference>
<accession>A0A9P0ABM3</accession>
<gene>
    <name evidence="6" type="ORF">BEMITA_LOCUS7948</name>
</gene>
<comment type="subcellular location">
    <subcellularLocation>
        <location evidence="1">Nucleus</location>
    </subcellularLocation>
</comment>
<evidence type="ECO:0000256" key="2">
    <source>
        <dbReference type="ARBA" id="ARBA00005546"/>
    </source>
</evidence>
<evidence type="ECO:0000256" key="4">
    <source>
        <dbReference type="ARBA" id="ARBA00023242"/>
    </source>
</evidence>
<proteinExistence type="inferred from homology"/>
<dbReference type="EMBL" id="OU963865">
    <property type="protein sequence ID" value="CAH0389081.1"/>
    <property type="molecule type" value="Genomic_DNA"/>
</dbReference>